<evidence type="ECO:0000256" key="1">
    <source>
        <dbReference type="PROSITE-ProRule" id="PRU00325"/>
    </source>
</evidence>
<dbReference type="Proteomes" id="UP000248706">
    <property type="component" value="Unassembled WGS sequence"/>
</dbReference>
<dbReference type="OrthoDB" id="165488at2"/>
<reference evidence="3 4" key="1">
    <citation type="submission" date="2016-08" db="EMBL/GenBank/DDBJ databases">
        <title>Analysis of Carbohydrate Active Enzymes in Thermogemmatispora T81 Reveals Carbohydrate Degradation Ability.</title>
        <authorList>
            <person name="Tomazini A."/>
            <person name="Lal S."/>
            <person name="Stott M."/>
            <person name="Henrissat B."/>
            <person name="Polikarpov I."/>
            <person name="Sparling R."/>
            <person name="Levin D.B."/>
        </authorList>
    </citation>
    <scope>NUCLEOTIDE SEQUENCE [LARGE SCALE GENOMIC DNA]</scope>
    <source>
        <strain evidence="3 4">T81</strain>
    </source>
</reference>
<keyword evidence="1" id="KW-0863">Zinc-finger</keyword>
<dbReference type="AlphaFoldDB" id="A0A328VEA9"/>
<evidence type="ECO:0000313" key="3">
    <source>
        <dbReference type="EMBL" id="RAQ95161.1"/>
    </source>
</evidence>
<dbReference type="InterPro" id="IPR007527">
    <property type="entry name" value="Znf_SWIM"/>
</dbReference>
<keyword evidence="4" id="KW-1185">Reference proteome</keyword>
<comment type="caution">
    <text evidence="3">The sequence shown here is derived from an EMBL/GenBank/DDBJ whole genome shotgun (WGS) entry which is preliminary data.</text>
</comment>
<proteinExistence type="predicted"/>
<dbReference type="RefSeq" id="WP_052888578.1">
    <property type="nucleotide sequence ID" value="NZ_MCIF01000002.1"/>
</dbReference>
<dbReference type="PROSITE" id="PS50966">
    <property type="entry name" value="ZF_SWIM"/>
    <property type="match status" value="1"/>
</dbReference>
<organism evidence="3 4">
    <name type="scientific">Thermogemmatispora tikiterensis</name>
    <dbReference type="NCBI Taxonomy" id="1825093"/>
    <lineage>
        <taxon>Bacteria</taxon>
        <taxon>Bacillati</taxon>
        <taxon>Chloroflexota</taxon>
        <taxon>Ktedonobacteria</taxon>
        <taxon>Thermogemmatisporales</taxon>
        <taxon>Thermogemmatisporaceae</taxon>
        <taxon>Thermogemmatispora</taxon>
    </lineage>
</organism>
<accession>A0A328VEA9</accession>
<keyword evidence="1" id="KW-0862">Zinc</keyword>
<sequence>MNSSMISKIAKAKRYAEEPERIQFTRFEAKFRGENDVHTTNYDHGVWNCTCRFFQDWGHCSHTMAMQRVLGVTIPAEHRQGISAGLNTGPLMH</sequence>
<dbReference type="EMBL" id="MCIF01000002">
    <property type="protein sequence ID" value="RAQ95161.1"/>
    <property type="molecule type" value="Genomic_DNA"/>
</dbReference>
<protein>
    <recommendedName>
        <fullName evidence="2">SWIM-type domain-containing protein</fullName>
    </recommendedName>
</protein>
<evidence type="ECO:0000313" key="4">
    <source>
        <dbReference type="Proteomes" id="UP000248706"/>
    </source>
</evidence>
<name>A0A328VEA9_9CHLR</name>
<dbReference type="GO" id="GO:0008270">
    <property type="term" value="F:zinc ion binding"/>
    <property type="evidence" value="ECO:0007669"/>
    <property type="project" value="UniProtKB-KW"/>
</dbReference>
<gene>
    <name evidence="3" type="ORF">A4R35_06410</name>
</gene>
<evidence type="ECO:0000259" key="2">
    <source>
        <dbReference type="PROSITE" id="PS50966"/>
    </source>
</evidence>
<feature type="domain" description="SWIM-type" evidence="2">
    <location>
        <begin position="27"/>
        <end position="71"/>
    </location>
</feature>
<keyword evidence="1" id="KW-0479">Metal-binding</keyword>